<feature type="non-terminal residue" evidence="6">
    <location>
        <position position="1"/>
    </location>
</feature>
<evidence type="ECO:0000256" key="4">
    <source>
        <dbReference type="ARBA" id="ARBA00022833"/>
    </source>
</evidence>
<proteinExistence type="predicted"/>
<dbReference type="GO" id="GO:0046872">
    <property type="term" value="F:metal ion binding"/>
    <property type="evidence" value="ECO:0007669"/>
    <property type="project" value="UniProtKB-KW"/>
</dbReference>
<protein>
    <recommendedName>
        <fullName evidence="5">Metallo-beta-lactamase domain-containing protein</fullName>
    </recommendedName>
</protein>
<dbReference type="AlphaFoldDB" id="A0A8H4KLW1"/>
<evidence type="ECO:0000256" key="2">
    <source>
        <dbReference type="ARBA" id="ARBA00022723"/>
    </source>
</evidence>
<dbReference type="EMBL" id="JAADYS010002990">
    <property type="protein sequence ID" value="KAF4452216.1"/>
    <property type="molecule type" value="Genomic_DNA"/>
</dbReference>
<name>A0A8H4KLW1_9HYPO</name>
<dbReference type="Pfam" id="PF00753">
    <property type="entry name" value="Lactamase_B"/>
    <property type="match status" value="1"/>
</dbReference>
<keyword evidence="3" id="KW-0378">Hydrolase</keyword>
<evidence type="ECO:0000256" key="1">
    <source>
        <dbReference type="ARBA" id="ARBA00001947"/>
    </source>
</evidence>
<dbReference type="Proteomes" id="UP000554235">
    <property type="component" value="Unassembled WGS sequence"/>
</dbReference>
<comment type="caution">
    <text evidence="6">The sequence shown here is derived from an EMBL/GenBank/DDBJ whole genome shotgun (WGS) entry which is preliminary data.</text>
</comment>
<reference evidence="6 7" key="1">
    <citation type="submission" date="2020-01" db="EMBL/GenBank/DDBJ databases">
        <title>Identification and distribution of gene clusters putatively required for synthesis of sphingolipid metabolism inhibitors in phylogenetically diverse species of the filamentous fungus Fusarium.</title>
        <authorList>
            <person name="Kim H.-S."/>
            <person name="Busman M."/>
            <person name="Brown D.W."/>
            <person name="Divon H."/>
            <person name="Uhlig S."/>
            <person name="Proctor R.H."/>
        </authorList>
    </citation>
    <scope>NUCLEOTIDE SEQUENCE [LARGE SCALE GENOMIC DNA]</scope>
    <source>
        <strain evidence="6 7">NRRL 20459</strain>
    </source>
</reference>
<evidence type="ECO:0000256" key="3">
    <source>
        <dbReference type="ARBA" id="ARBA00022801"/>
    </source>
</evidence>
<evidence type="ECO:0000313" key="7">
    <source>
        <dbReference type="Proteomes" id="UP000554235"/>
    </source>
</evidence>
<dbReference type="InterPro" id="IPR001279">
    <property type="entry name" value="Metallo-B-lactamas"/>
</dbReference>
<dbReference type="SUPFAM" id="SSF56281">
    <property type="entry name" value="Metallo-hydrolase/oxidoreductase"/>
    <property type="match status" value="1"/>
</dbReference>
<dbReference type="PANTHER" id="PTHR46233">
    <property type="entry name" value="HYDROXYACYLGLUTATHIONE HYDROLASE GLOC"/>
    <property type="match status" value="1"/>
</dbReference>
<accession>A0A8H4KLW1</accession>
<evidence type="ECO:0000259" key="5">
    <source>
        <dbReference type="SMART" id="SM00849"/>
    </source>
</evidence>
<feature type="non-terminal residue" evidence="6">
    <location>
        <position position="302"/>
    </location>
</feature>
<dbReference type="GO" id="GO:0016787">
    <property type="term" value="F:hydrolase activity"/>
    <property type="evidence" value="ECO:0007669"/>
    <property type="project" value="UniProtKB-KW"/>
</dbReference>
<organism evidence="6 7">
    <name type="scientific">Fusarium albosuccineum</name>
    <dbReference type="NCBI Taxonomy" id="1237068"/>
    <lineage>
        <taxon>Eukaryota</taxon>
        <taxon>Fungi</taxon>
        <taxon>Dikarya</taxon>
        <taxon>Ascomycota</taxon>
        <taxon>Pezizomycotina</taxon>
        <taxon>Sordariomycetes</taxon>
        <taxon>Hypocreomycetidae</taxon>
        <taxon>Hypocreales</taxon>
        <taxon>Nectriaceae</taxon>
        <taxon>Fusarium</taxon>
        <taxon>Fusarium decemcellulare species complex</taxon>
    </lineage>
</organism>
<dbReference type="SMART" id="SM00849">
    <property type="entry name" value="Lactamase_B"/>
    <property type="match status" value="1"/>
</dbReference>
<dbReference type="PANTHER" id="PTHR46233:SF3">
    <property type="entry name" value="HYDROXYACYLGLUTATHIONE HYDROLASE GLOC"/>
    <property type="match status" value="1"/>
</dbReference>
<dbReference type="InterPro" id="IPR036866">
    <property type="entry name" value="RibonucZ/Hydroxyglut_hydro"/>
</dbReference>
<feature type="domain" description="Metallo-beta-lactamase" evidence="5">
    <location>
        <begin position="71"/>
        <end position="254"/>
    </location>
</feature>
<keyword evidence="2" id="KW-0479">Metal-binding</keyword>
<keyword evidence="7" id="KW-1185">Reference proteome</keyword>
<keyword evidence="4" id="KW-0862">Zinc</keyword>
<evidence type="ECO:0000313" key="6">
    <source>
        <dbReference type="EMBL" id="KAF4452216.1"/>
    </source>
</evidence>
<dbReference type="OrthoDB" id="449487at2759"/>
<sequence length="302" mass="33034">NVAKYFHNAFAASGTEHHALYNMICPRVENSSAGKIAAPPNVRNDSITKATPKKTFDNLFFVGEYTAWESSASSWAVDTGDGIVLIDALNADSVQLVETGLTRLGMDPQDIKYIVVGHAHADHYGGARYLQDKYQARVMMSELDYNFMYANDASPDTKPEKDEVITDGQIFTLGNTTFHFYVTPGHTPGTVSIIFNVRDGGKEHRVAQWGGTGFGFGGATGQDQIDWFLTYADSAHRFQSQIYELEADVLIANHPILDNTVDKLAAYGSQQTNPWILGVDMVANYTEVAKSCALAGVAAFKN</sequence>
<dbReference type="InterPro" id="IPR051453">
    <property type="entry name" value="MBL_Glyoxalase_II"/>
</dbReference>
<gene>
    <name evidence="6" type="ORF">FALBO_16220</name>
</gene>
<comment type="cofactor">
    <cofactor evidence="1">
        <name>Zn(2+)</name>
        <dbReference type="ChEBI" id="CHEBI:29105"/>
    </cofactor>
</comment>
<dbReference type="Gene3D" id="3.60.15.10">
    <property type="entry name" value="Ribonuclease Z/Hydroxyacylglutathione hydrolase-like"/>
    <property type="match status" value="1"/>
</dbReference>